<evidence type="ECO:0000259" key="8">
    <source>
        <dbReference type="SMART" id="SM00911"/>
    </source>
</evidence>
<evidence type="ECO:0000313" key="10">
    <source>
        <dbReference type="Proteomes" id="UP001142610"/>
    </source>
</evidence>
<dbReference type="RefSeq" id="WP_256619379.1">
    <property type="nucleotide sequence ID" value="NZ_JANIBC010000005.1"/>
</dbReference>
<organism evidence="9 10">
    <name type="scientific">Parvularcula maris</name>
    <dbReference type="NCBI Taxonomy" id="2965077"/>
    <lineage>
        <taxon>Bacteria</taxon>
        <taxon>Pseudomonadati</taxon>
        <taxon>Pseudomonadota</taxon>
        <taxon>Alphaproteobacteria</taxon>
        <taxon>Parvularculales</taxon>
        <taxon>Parvularculaceae</taxon>
        <taxon>Parvularcula</taxon>
    </lineage>
</organism>
<keyword evidence="10" id="KW-1185">Reference proteome</keyword>
<comment type="caution">
    <text evidence="9">The sequence shown here is derived from an EMBL/GenBank/DDBJ whole genome shotgun (WGS) entry which is preliminary data.</text>
</comment>
<dbReference type="AlphaFoldDB" id="A0A9X2RK77"/>
<name>A0A9X2RK77_9PROT</name>
<dbReference type="InterPro" id="IPR011102">
    <property type="entry name" value="Sig_transdc_His_kinase_HWE"/>
</dbReference>
<gene>
    <name evidence="9" type="ORF">NOG11_08800</name>
</gene>
<reference evidence="9" key="1">
    <citation type="submission" date="2022-07" db="EMBL/GenBank/DDBJ databases">
        <title>Parvularcula maris sp. nov., an algicidal bacterium isolated from seawater.</title>
        <authorList>
            <person name="Li F."/>
        </authorList>
    </citation>
    <scope>NUCLEOTIDE SEQUENCE</scope>
    <source>
        <strain evidence="9">BGMRC 0090</strain>
    </source>
</reference>
<dbReference type="SMART" id="SM00911">
    <property type="entry name" value="HWE_HK"/>
    <property type="match status" value="1"/>
</dbReference>
<keyword evidence="4" id="KW-0808">Transferase</keyword>
<comment type="catalytic activity">
    <reaction evidence="1">
        <text>ATP + protein L-histidine = ADP + protein N-phospho-L-histidine.</text>
        <dbReference type="EC" id="2.7.13.3"/>
    </reaction>
</comment>
<keyword evidence="5" id="KW-0547">Nucleotide-binding</keyword>
<evidence type="ECO:0000256" key="4">
    <source>
        <dbReference type="ARBA" id="ARBA00022679"/>
    </source>
</evidence>
<evidence type="ECO:0000256" key="7">
    <source>
        <dbReference type="ARBA" id="ARBA00022840"/>
    </source>
</evidence>
<dbReference type="EC" id="2.7.13.3" evidence="2"/>
<keyword evidence="3" id="KW-0597">Phosphoprotein</keyword>
<dbReference type="EMBL" id="JANIBC010000005">
    <property type="protein sequence ID" value="MCQ8185493.1"/>
    <property type="molecule type" value="Genomic_DNA"/>
</dbReference>
<evidence type="ECO:0000256" key="5">
    <source>
        <dbReference type="ARBA" id="ARBA00022741"/>
    </source>
</evidence>
<dbReference type="Pfam" id="PF07536">
    <property type="entry name" value="HWE_HK"/>
    <property type="match status" value="1"/>
</dbReference>
<dbReference type="PANTHER" id="PTHR41523:SF7">
    <property type="entry name" value="HISTIDINE KINASE"/>
    <property type="match status" value="1"/>
</dbReference>
<evidence type="ECO:0000313" key="9">
    <source>
        <dbReference type="EMBL" id="MCQ8185493.1"/>
    </source>
</evidence>
<dbReference type="InterPro" id="IPR036890">
    <property type="entry name" value="HATPase_C_sf"/>
</dbReference>
<dbReference type="GO" id="GO:0004673">
    <property type="term" value="F:protein histidine kinase activity"/>
    <property type="evidence" value="ECO:0007669"/>
    <property type="project" value="UniProtKB-EC"/>
</dbReference>
<evidence type="ECO:0000256" key="6">
    <source>
        <dbReference type="ARBA" id="ARBA00022777"/>
    </source>
</evidence>
<feature type="domain" description="Signal transduction histidine kinase HWE region" evidence="8">
    <location>
        <begin position="155"/>
        <end position="235"/>
    </location>
</feature>
<proteinExistence type="predicted"/>
<evidence type="ECO:0000256" key="1">
    <source>
        <dbReference type="ARBA" id="ARBA00000085"/>
    </source>
</evidence>
<dbReference type="Proteomes" id="UP001142610">
    <property type="component" value="Unassembled WGS sequence"/>
</dbReference>
<keyword evidence="7" id="KW-0067">ATP-binding</keyword>
<evidence type="ECO:0000256" key="2">
    <source>
        <dbReference type="ARBA" id="ARBA00012438"/>
    </source>
</evidence>
<dbReference type="PANTHER" id="PTHR41523">
    <property type="entry name" value="TWO-COMPONENT SYSTEM SENSOR PROTEIN"/>
    <property type="match status" value="1"/>
</dbReference>
<dbReference type="Gene3D" id="3.30.565.10">
    <property type="entry name" value="Histidine kinase-like ATPase, C-terminal domain"/>
    <property type="match status" value="1"/>
</dbReference>
<dbReference type="GO" id="GO:0005524">
    <property type="term" value="F:ATP binding"/>
    <property type="evidence" value="ECO:0007669"/>
    <property type="project" value="UniProtKB-KW"/>
</dbReference>
<evidence type="ECO:0000256" key="3">
    <source>
        <dbReference type="ARBA" id="ARBA00022553"/>
    </source>
</evidence>
<protein>
    <recommendedName>
        <fullName evidence="2">histidine kinase</fullName>
        <ecNumber evidence="2">2.7.13.3</ecNumber>
    </recommendedName>
</protein>
<accession>A0A9X2RK77</accession>
<keyword evidence="6 9" id="KW-0418">Kinase</keyword>
<sequence length="339" mass="37544">MSDAGPAVRVPVWLLAPTGRDADLLRASLSRGDGIRIARDARDLARGFAEQGEVGVLILTQEALEPEVMETIERYLMNQEPWQALPIILLVDPVGNTMSALARFQEALPRTKVLVLQRPVRRSELETAVETMRLSRRRQAELGLHIERQELLRRELNHRVKNILATVQAVYTLAARNAEDFDSFKEVFQPRLSAMGSLHEVLFNSNYGATPVRDLIEAVLAPFKTAGRFRVEGDDTEVGAEMGQSIALIAHELSTNAIKHGALKSDRAHVNLVWSGGDVLNMVWREEGGAPAPEPTKRGYGMTFMQASAKALGGSVDFSFGSPGFRAEFNLPLRRGERR</sequence>